<evidence type="ECO:0000313" key="3">
    <source>
        <dbReference type="Proteomes" id="UP001597497"/>
    </source>
</evidence>
<evidence type="ECO:0000313" key="2">
    <source>
        <dbReference type="EMBL" id="MFD2673402.1"/>
    </source>
</evidence>
<evidence type="ECO:0000259" key="1">
    <source>
        <dbReference type="Pfam" id="PF13490"/>
    </source>
</evidence>
<dbReference type="Proteomes" id="UP001597497">
    <property type="component" value="Unassembled WGS sequence"/>
</dbReference>
<dbReference type="InterPro" id="IPR027383">
    <property type="entry name" value="Znf_put"/>
</dbReference>
<sequence>MKTCREAISLMHEYYDGMIEQADLKELRQHVKQCGDCADRFQQYEQTQAYMRAMPKPQPSVDLANRIMDALPQPKKRVSVLNWIKRHPAITAAAVFVAIMLSSLTAFWDQNTELIVKGTHLDQVVIRDQSVIVPAGAIVQGDLTIENGQLQIEDNARIQGNVVVIDGDVYAASTAEIGGKLTEVNQAIDWLWYKLGETVSSLTP</sequence>
<dbReference type="EMBL" id="JBHUMM010000043">
    <property type="protein sequence ID" value="MFD2673402.1"/>
    <property type="molecule type" value="Genomic_DNA"/>
</dbReference>
<gene>
    <name evidence="2" type="ORF">ACFSUC_17665</name>
</gene>
<keyword evidence="3" id="KW-1185">Reference proteome</keyword>
<proteinExistence type="predicted"/>
<protein>
    <submittedName>
        <fullName evidence="2">Zf-HC2 domain-containing protein</fullName>
    </submittedName>
</protein>
<dbReference type="Pfam" id="PF13490">
    <property type="entry name" value="zf-HC2"/>
    <property type="match status" value="1"/>
</dbReference>
<feature type="domain" description="Putative zinc-finger" evidence="1">
    <location>
        <begin position="4"/>
        <end position="38"/>
    </location>
</feature>
<reference evidence="3" key="1">
    <citation type="journal article" date="2019" name="Int. J. Syst. Evol. Microbiol.">
        <title>The Global Catalogue of Microorganisms (GCM) 10K type strain sequencing project: providing services to taxonomists for standard genome sequencing and annotation.</title>
        <authorList>
            <consortium name="The Broad Institute Genomics Platform"/>
            <consortium name="The Broad Institute Genome Sequencing Center for Infectious Disease"/>
            <person name="Wu L."/>
            <person name="Ma J."/>
        </authorList>
    </citation>
    <scope>NUCLEOTIDE SEQUENCE [LARGE SCALE GENOMIC DNA]</scope>
    <source>
        <strain evidence="3">KCTC 33676</strain>
    </source>
</reference>
<dbReference type="RefSeq" id="WP_379930967.1">
    <property type="nucleotide sequence ID" value="NZ_JBHUMM010000043.1"/>
</dbReference>
<name>A0ABW5REM6_9BACL</name>
<organism evidence="2 3">
    <name type="scientific">Marinicrinis sediminis</name>
    <dbReference type="NCBI Taxonomy" id="1652465"/>
    <lineage>
        <taxon>Bacteria</taxon>
        <taxon>Bacillati</taxon>
        <taxon>Bacillota</taxon>
        <taxon>Bacilli</taxon>
        <taxon>Bacillales</taxon>
        <taxon>Paenibacillaceae</taxon>
    </lineage>
</organism>
<comment type="caution">
    <text evidence="2">The sequence shown here is derived from an EMBL/GenBank/DDBJ whole genome shotgun (WGS) entry which is preliminary data.</text>
</comment>
<accession>A0ABW5REM6</accession>